<dbReference type="InterPro" id="IPR018108">
    <property type="entry name" value="MCP_transmembrane"/>
</dbReference>
<dbReference type="EMBL" id="JAGTXO010000030">
    <property type="protein sequence ID" value="KAG8460796.1"/>
    <property type="molecule type" value="Genomic_DNA"/>
</dbReference>
<protein>
    <submittedName>
        <fullName evidence="8">Uncharacterized protein</fullName>
    </submittedName>
</protein>
<keyword evidence="5" id="KW-0813">Transport</keyword>
<feature type="transmembrane region" description="Helical" evidence="7">
    <location>
        <begin position="93"/>
        <end position="112"/>
    </location>
</feature>
<evidence type="ECO:0000256" key="5">
    <source>
        <dbReference type="RuleBase" id="RU000488"/>
    </source>
</evidence>
<sequence>MAVLIERRAGAAMGGSVPAAESDDEEAPLRDGPPSPSARDPLRAFRLQYALASLALGAAVGVVALACACALAPRAAGVAEATGAWRVLGAAARSGVAGGASMLLNVFAFMWLRTTVNYQQAHESVGAAAALQRLYAEGGVPRFYRGLLPALVQGPLCRFGDTAANAGVAALLPARWFASADRHALAITLSAAALSAAWRLLIAPIDTLKTTLQVSGAAAARRLRRKTERHGPCVLWDGAYGGAAASAIGYVPWFLTYNVLDARLPTPHARLGYVLRHALLGLCASVASDIASNGARVVKVVKQTSAAQITYGAALRRVVRADGAGGLCRGLGTKLVANALQACAFSVGWRLLRDAMA</sequence>
<evidence type="ECO:0000256" key="6">
    <source>
        <dbReference type="SAM" id="MobiDB-lite"/>
    </source>
</evidence>
<gene>
    <name evidence="8" type="ORF">KFE25_010851</name>
</gene>
<evidence type="ECO:0000313" key="8">
    <source>
        <dbReference type="EMBL" id="KAG8460796.1"/>
    </source>
</evidence>
<dbReference type="SUPFAM" id="SSF103506">
    <property type="entry name" value="Mitochondrial carrier"/>
    <property type="match status" value="1"/>
</dbReference>
<evidence type="ECO:0000256" key="7">
    <source>
        <dbReference type="SAM" id="Phobius"/>
    </source>
</evidence>
<proteinExistence type="inferred from homology"/>
<reference evidence="8" key="1">
    <citation type="submission" date="2021-05" db="EMBL/GenBank/DDBJ databases">
        <title>The genome of the haptophyte Pavlova lutheri (Diacronema luteri, Pavlovales) - a model for lipid biosynthesis in eukaryotic algae.</title>
        <authorList>
            <person name="Hulatt C.J."/>
            <person name="Posewitz M.C."/>
        </authorList>
    </citation>
    <scope>NUCLEOTIDE SEQUENCE</scope>
    <source>
        <strain evidence="8">NIVA-4/92</strain>
    </source>
</reference>
<dbReference type="GO" id="GO:0016020">
    <property type="term" value="C:membrane"/>
    <property type="evidence" value="ECO:0007669"/>
    <property type="project" value="UniProtKB-SubCell"/>
</dbReference>
<evidence type="ECO:0000256" key="2">
    <source>
        <dbReference type="ARBA" id="ARBA00022692"/>
    </source>
</evidence>
<dbReference type="PANTHER" id="PTHR47567:SF1">
    <property type="entry name" value="NAD-DEPENDENT EPIMERASE_DEHYDRATASE DOMAIN-CONTAINING PROTEIN"/>
    <property type="match status" value="1"/>
</dbReference>
<evidence type="ECO:0000256" key="1">
    <source>
        <dbReference type="ARBA" id="ARBA00004141"/>
    </source>
</evidence>
<feature type="region of interest" description="Disordered" evidence="6">
    <location>
        <begin position="9"/>
        <end position="38"/>
    </location>
</feature>
<evidence type="ECO:0000256" key="4">
    <source>
        <dbReference type="PROSITE-ProRule" id="PRU00282"/>
    </source>
</evidence>
<keyword evidence="9" id="KW-1185">Reference proteome</keyword>
<keyword evidence="7" id="KW-1133">Transmembrane helix</keyword>
<comment type="caution">
    <text evidence="8">The sequence shown here is derived from an EMBL/GenBank/DDBJ whole genome shotgun (WGS) entry which is preliminary data.</text>
</comment>
<feature type="transmembrane region" description="Helical" evidence="7">
    <location>
        <begin position="49"/>
        <end position="73"/>
    </location>
</feature>
<dbReference type="Pfam" id="PF00153">
    <property type="entry name" value="Mito_carr"/>
    <property type="match status" value="1"/>
</dbReference>
<dbReference type="OMA" id="DGEESYF"/>
<organism evidence="8 9">
    <name type="scientific">Diacronema lutheri</name>
    <name type="common">Unicellular marine alga</name>
    <name type="synonym">Monochrysis lutheri</name>
    <dbReference type="NCBI Taxonomy" id="2081491"/>
    <lineage>
        <taxon>Eukaryota</taxon>
        <taxon>Haptista</taxon>
        <taxon>Haptophyta</taxon>
        <taxon>Pavlovophyceae</taxon>
        <taxon>Pavlovales</taxon>
        <taxon>Pavlovaceae</taxon>
        <taxon>Diacronema</taxon>
    </lineage>
</organism>
<feature type="repeat" description="Solcar" evidence="4">
    <location>
        <begin position="183"/>
        <end position="263"/>
    </location>
</feature>
<dbReference type="Proteomes" id="UP000751190">
    <property type="component" value="Unassembled WGS sequence"/>
</dbReference>
<dbReference type="InterPro" id="IPR023395">
    <property type="entry name" value="MCP_dom_sf"/>
</dbReference>
<dbReference type="PROSITE" id="PS50920">
    <property type="entry name" value="SOLCAR"/>
    <property type="match status" value="1"/>
</dbReference>
<evidence type="ECO:0000256" key="3">
    <source>
        <dbReference type="ARBA" id="ARBA00023136"/>
    </source>
</evidence>
<evidence type="ECO:0000313" key="9">
    <source>
        <dbReference type="Proteomes" id="UP000751190"/>
    </source>
</evidence>
<dbReference type="AlphaFoldDB" id="A0A8J5X4K9"/>
<keyword evidence="2 4" id="KW-0812">Transmembrane</keyword>
<dbReference type="Gene3D" id="1.50.40.10">
    <property type="entry name" value="Mitochondrial carrier domain"/>
    <property type="match status" value="1"/>
</dbReference>
<dbReference type="OrthoDB" id="409948at2759"/>
<keyword evidence="3 4" id="KW-0472">Membrane</keyword>
<accession>A0A8J5X4K9</accession>
<comment type="similarity">
    <text evidence="5">Belongs to the mitochondrial carrier (TC 2.A.29) family.</text>
</comment>
<dbReference type="PANTHER" id="PTHR47567">
    <property type="entry name" value="MITOCHONDRIAL SUBSTRATE/SOLUTE CARRIER"/>
    <property type="match status" value="1"/>
</dbReference>
<name>A0A8J5X4K9_DIALT</name>
<comment type="subcellular location">
    <subcellularLocation>
        <location evidence="1">Membrane</location>
        <topology evidence="1">Multi-pass membrane protein</topology>
    </subcellularLocation>
</comment>